<proteinExistence type="predicted"/>
<comment type="caution">
    <text evidence="1">The sequence shown here is derived from an EMBL/GenBank/DDBJ whole genome shotgun (WGS) entry which is preliminary data.</text>
</comment>
<dbReference type="EMBL" id="JXAK01000055">
    <property type="protein sequence ID" value="KIL38638.1"/>
    <property type="molecule type" value="Genomic_DNA"/>
</dbReference>
<keyword evidence="2" id="KW-1185">Reference proteome</keyword>
<evidence type="ECO:0000313" key="2">
    <source>
        <dbReference type="Proteomes" id="UP000031967"/>
    </source>
</evidence>
<name>A0ABR5AC89_9BACL</name>
<protein>
    <recommendedName>
        <fullName evidence="3">Methyl-accepting chemotaxis protein</fullName>
    </recommendedName>
</protein>
<reference evidence="1 2" key="1">
    <citation type="submission" date="2014-12" db="EMBL/GenBank/DDBJ databases">
        <title>Draft genome sequence of Paenibacillus kamchatkensis strain B-2647.</title>
        <authorList>
            <person name="Karlyshev A.V."/>
            <person name="Kudryashova E.B."/>
        </authorList>
    </citation>
    <scope>NUCLEOTIDE SEQUENCE [LARGE SCALE GENOMIC DNA]</scope>
    <source>
        <strain evidence="1 2">VKM B-2647</strain>
    </source>
</reference>
<dbReference type="RefSeq" id="WP_041050717.1">
    <property type="nucleotide sequence ID" value="NZ_JXAK01000055.1"/>
</dbReference>
<evidence type="ECO:0008006" key="3">
    <source>
        <dbReference type="Google" id="ProtNLM"/>
    </source>
</evidence>
<accession>A0ABR5AC89</accession>
<organism evidence="1 2">
    <name type="scientific">Gordoniibacillus kamchatkensis</name>
    <dbReference type="NCBI Taxonomy" id="1590651"/>
    <lineage>
        <taxon>Bacteria</taxon>
        <taxon>Bacillati</taxon>
        <taxon>Bacillota</taxon>
        <taxon>Bacilli</taxon>
        <taxon>Bacillales</taxon>
        <taxon>Paenibacillaceae</taxon>
        <taxon>Gordoniibacillus</taxon>
    </lineage>
</organism>
<evidence type="ECO:0000313" key="1">
    <source>
        <dbReference type="EMBL" id="KIL38638.1"/>
    </source>
</evidence>
<gene>
    <name evidence="1" type="ORF">SD70_25035</name>
</gene>
<sequence>MLGLGKMKINARIFWLLLFCLLFSSISMFQASRIATQRIVEDFTYNYVKMNQENIESSLDVLINQANMLSVRLLSQNGIYNVVDDGTLGKDEKADKLRSLMSDMGIDDKLVGDIVIVDDNENAYNYESRTVVDRPDRSYIAEIERSKTPVWGKTKRDANGNATFCSEEGTRTFLPAKN</sequence>
<dbReference type="Proteomes" id="UP000031967">
    <property type="component" value="Unassembled WGS sequence"/>
</dbReference>